<accession>A0A7X3MIU5</accession>
<dbReference type="RefSeq" id="WP_159752377.1">
    <property type="nucleotide sequence ID" value="NZ_WUQX01000001.1"/>
</dbReference>
<keyword evidence="1" id="KW-1188">Viral release from host cell</keyword>
<dbReference type="Proteomes" id="UP000460412">
    <property type="component" value="Unassembled WGS sequence"/>
</dbReference>
<feature type="domain" description="Phage tail tape measure protein" evidence="3">
    <location>
        <begin position="84"/>
        <end position="282"/>
    </location>
</feature>
<evidence type="ECO:0000256" key="1">
    <source>
        <dbReference type="ARBA" id="ARBA00022612"/>
    </source>
</evidence>
<reference evidence="4 5" key="1">
    <citation type="submission" date="2019-12" db="EMBL/GenBank/DDBJ databases">
        <title>Sporaefaciens musculi gen. nov., sp. nov., a novel bacterium isolated from the caecum of an obese mouse.</title>
        <authorList>
            <person name="Rasmussen T.S."/>
            <person name="Streidl T."/>
            <person name="Hitch T.C.A."/>
            <person name="Wortmann E."/>
            <person name="Deptula P."/>
            <person name="Hansen M."/>
            <person name="Nielsen D.S."/>
            <person name="Clavel T."/>
            <person name="Vogensen F.K."/>
        </authorList>
    </citation>
    <scope>NUCLEOTIDE SEQUENCE [LARGE SCALE GENOMIC DNA]</scope>
    <source>
        <strain evidence="4 5">WCA-9-b2</strain>
    </source>
</reference>
<dbReference type="Pfam" id="PF10145">
    <property type="entry name" value="PhageMin_Tail"/>
    <property type="match status" value="1"/>
</dbReference>
<evidence type="ECO:0000259" key="3">
    <source>
        <dbReference type="Pfam" id="PF10145"/>
    </source>
</evidence>
<evidence type="ECO:0000256" key="2">
    <source>
        <dbReference type="SAM" id="Coils"/>
    </source>
</evidence>
<feature type="coiled-coil region" evidence="2">
    <location>
        <begin position="663"/>
        <end position="779"/>
    </location>
</feature>
<evidence type="ECO:0000313" key="5">
    <source>
        <dbReference type="Proteomes" id="UP000460412"/>
    </source>
</evidence>
<name>A0A7X3MIU5_9FIRM</name>
<proteinExistence type="predicted"/>
<protein>
    <submittedName>
        <fullName evidence="4">Phage tail tape measure protein</fullName>
    </submittedName>
</protein>
<dbReference type="NCBIfam" id="TIGR01760">
    <property type="entry name" value="tape_meas_TP901"/>
    <property type="match status" value="1"/>
</dbReference>
<dbReference type="PANTHER" id="PTHR37813:SF1">
    <property type="entry name" value="FELS-2 PROPHAGE PROTEIN"/>
    <property type="match status" value="1"/>
</dbReference>
<keyword evidence="5" id="KW-1185">Reference proteome</keyword>
<sequence>MAADGTIKINTELDSSKAQSAMAKFSGTAKSALKGIAIAAGTAGTAITAMAGYAVKVGSDFEAGMSKVSAISGATGSELDKLTAKAKEMGSKTKFSATQAASAFEYMAMAGWKTEDMLGGIEGVMNLAAASGEDLARVSDIVTDAITAFGMSASDSAHFADVLAKASSNSNTNVGMMGETFKYVAPVAGALGFSVDDCAVAIGLMANSGIKASQAGTTLRQIFTNLVKPTDDMQAAMDKLGISLTDSEGKTKSLDTLMGELRTSFSGLTEAEKAHYAAILAGQEGMSGLLAIVNASNADFTALKSSIANADGAAQTMAETMQNNLKGSLTILGSAVEGFGIKIYDHMKEPLKEAVDYGTEGVNRLSKAFDSGGLRGVVSEAGELFNEFADRVAESGDKAEKIVTPLRNVANVGSSLAKKGIKDAVKSFELLATNLDKAIPLLVSGVTAVKGYSVAKTAASVIDRLTKAYAASSVALDLFITANGTSAVATAASTGAVTLKQVAVGVLNKQLGLATAAHAAFNAVVSANPIGLAVTAIAALTAGMIAYTVVAGDAKEKTYELSDSEKKMLGSCNDLTDALNGQRTAREESVQSIDMEYDGYQKLLSELRAIADENGNVKAGYEERASYIAGELSDALGTEIELTDGVIQNYQETVGALDEVITKKKAEALCASLEEDMAAAYKNSQEALLAYKDATAVMEEKEDALADAQKHLNEVTELYGNNSGPKAMSAINEAKQAVSEAQSAFDEASAAVDGARTSLNELSAEVNNYEALMKAMQEGTTEEIEAAMNSLLSGYQAYTAEMLAASDTAKASMLEQASEMTGALSVLVTEGGQMYQAFGEEAANSAAKAVSEFQKLPDGIKEAIDSIGTEGAGAMVAALAQADLDGKLSEESKASYKAFMMGLAELPQGTQDALADAVEGAMEGLEGFDQIQDKAEEEGISFLEALREVLQINSPSKKVREIFEGVWEGASEGLDVGGAELNTKGTEVCNSFLDTLRNSGLGEALLGIGSNLMSFFGIGAYSQQENSRLAGKANADAASSGAGSVNPSGVGTRFGGMFGTGVGGTAGTLLQKGKEIADRAKAGAGSVNPTSTGGQFGTQYASGVGSMTGEANTKGETLADNAKSGAESVDSYSVGSNFGSGFAGGIRGAIGSAVSAAASLASNALAAIRAKLDIHSPSKETAKLGKWFSQGLGVGIESEEKNVEESAKSISQSALDALDLDGLTEKLRGIDIPGTMVRVNMAVENRQDAIADKVIRAHVISDRINSSYSDTSSSFCLSDADAQKIGRIFAEKAAPAMVRAMEKSGLRMEMYGEKVGSLISPVVDNRLAVANMKAGRYMR</sequence>
<keyword evidence="2" id="KW-0175">Coiled coil</keyword>
<dbReference type="PANTHER" id="PTHR37813">
    <property type="entry name" value="FELS-2 PROPHAGE PROTEIN"/>
    <property type="match status" value="1"/>
</dbReference>
<organism evidence="4 5">
    <name type="scientific">Sporofaciens musculi</name>
    <dbReference type="NCBI Taxonomy" id="2681861"/>
    <lineage>
        <taxon>Bacteria</taxon>
        <taxon>Bacillati</taxon>
        <taxon>Bacillota</taxon>
        <taxon>Clostridia</taxon>
        <taxon>Lachnospirales</taxon>
        <taxon>Lachnospiraceae</taxon>
        <taxon>Sporofaciens</taxon>
    </lineage>
</organism>
<comment type="caution">
    <text evidence="4">The sequence shown here is derived from an EMBL/GenBank/DDBJ whole genome shotgun (WGS) entry which is preliminary data.</text>
</comment>
<gene>
    <name evidence="4" type="ORF">GN277_18150</name>
</gene>
<dbReference type="InterPro" id="IPR010090">
    <property type="entry name" value="Phage_tape_meas"/>
</dbReference>
<dbReference type="EMBL" id="WUQX01000001">
    <property type="protein sequence ID" value="MXP77228.1"/>
    <property type="molecule type" value="Genomic_DNA"/>
</dbReference>
<evidence type="ECO:0000313" key="4">
    <source>
        <dbReference type="EMBL" id="MXP77228.1"/>
    </source>
</evidence>